<reference evidence="2 3" key="1">
    <citation type="submission" date="2018-07" db="EMBL/GenBank/DDBJ databases">
        <title>Motiliproteus coralliicola sp. nov., a bacterium isolated from Coral.</title>
        <authorList>
            <person name="Wang G."/>
        </authorList>
    </citation>
    <scope>NUCLEOTIDE SEQUENCE [LARGE SCALE GENOMIC DNA]</scope>
    <source>
        <strain evidence="2 3">C34</strain>
    </source>
</reference>
<gene>
    <name evidence="2" type="ORF">DV711_08255</name>
</gene>
<accession>A0A369WP96</accession>
<comment type="caution">
    <text evidence="2">The sequence shown here is derived from an EMBL/GenBank/DDBJ whole genome shotgun (WGS) entry which is preliminary data.</text>
</comment>
<dbReference type="InterPro" id="IPR011034">
    <property type="entry name" value="Formyl_transferase-like_C_sf"/>
</dbReference>
<dbReference type="InterPro" id="IPR036477">
    <property type="entry name" value="Formyl_transf_N_sf"/>
</dbReference>
<dbReference type="Proteomes" id="UP000253769">
    <property type="component" value="Unassembled WGS sequence"/>
</dbReference>
<dbReference type="OrthoDB" id="9802815at2"/>
<dbReference type="Gene3D" id="3.40.50.170">
    <property type="entry name" value="Formyl transferase, N-terminal domain"/>
    <property type="match status" value="1"/>
</dbReference>
<feature type="domain" description="Methionyl-tRNA formyltransferase-like C-terminal" evidence="1">
    <location>
        <begin position="174"/>
        <end position="228"/>
    </location>
</feature>
<dbReference type="SUPFAM" id="SSF53328">
    <property type="entry name" value="Formyltransferase"/>
    <property type="match status" value="1"/>
</dbReference>
<name>A0A369WP96_9GAMM</name>
<dbReference type="InterPro" id="IPR049355">
    <property type="entry name" value="Formyl_trans-like_C"/>
</dbReference>
<dbReference type="EMBL" id="QQOH01000002">
    <property type="protein sequence ID" value="RDE23043.1"/>
    <property type="molecule type" value="Genomic_DNA"/>
</dbReference>
<evidence type="ECO:0000313" key="3">
    <source>
        <dbReference type="Proteomes" id="UP000253769"/>
    </source>
</evidence>
<dbReference type="GO" id="GO:0016740">
    <property type="term" value="F:transferase activity"/>
    <property type="evidence" value="ECO:0007669"/>
    <property type="project" value="UniProtKB-KW"/>
</dbReference>
<protein>
    <submittedName>
        <fullName evidence="2">Methionyl-tRNA formyltransferase</fullName>
    </submittedName>
</protein>
<dbReference type="SUPFAM" id="SSF50486">
    <property type="entry name" value="FMT C-terminal domain-like"/>
    <property type="match status" value="1"/>
</dbReference>
<proteinExistence type="predicted"/>
<dbReference type="Pfam" id="PF21553">
    <property type="entry name" value="Formyl_trans_C_2"/>
    <property type="match status" value="1"/>
</dbReference>
<dbReference type="Gene3D" id="3.10.25.20">
    <property type="match status" value="1"/>
</dbReference>
<dbReference type="CDD" id="cd08821">
    <property type="entry name" value="FMT_core_like_1"/>
    <property type="match status" value="1"/>
</dbReference>
<evidence type="ECO:0000259" key="1">
    <source>
        <dbReference type="Pfam" id="PF21553"/>
    </source>
</evidence>
<organism evidence="2 3">
    <name type="scientific">Motiliproteus coralliicola</name>
    <dbReference type="NCBI Taxonomy" id="2283196"/>
    <lineage>
        <taxon>Bacteria</taxon>
        <taxon>Pseudomonadati</taxon>
        <taxon>Pseudomonadota</taxon>
        <taxon>Gammaproteobacteria</taxon>
        <taxon>Oceanospirillales</taxon>
        <taxon>Oceanospirillaceae</taxon>
        <taxon>Motiliproteus</taxon>
    </lineage>
</organism>
<evidence type="ECO:0000313" key="2">
    <source>
        <dbReference type="EMBL" id="RDE23043.1"/>
    </source>
</evidence>
<keyword evidence="3" id="KW-1185">Reference proteome</keyword>
<sequence length="233" mass="26816">MNKPQAQTKYVVATIKSWNHQAFDSFIQELPGEWMLLKTREELNLERLEEINPRYIFFPHWSWIVPEAILNRFECVCFHMTDVPYGRGGSPLQNLIARGHTSTQLTALRMVNELDAGPVYGKIPFSLEGRAEEIFKRVATLCYDHIRNIVEQEPQPVPQSGEPVCFPRRTPDLSVLPEHGEVEAIYDHIRMLDAEGYPKAFLDHGDFQLQFSHAELEDGVLSAQVTITRKLKQ</sequence>
<dbReference type="AlphaFoldDB" id="A0A369WP96"/>
<keyword evidence="2" id="KW-0808">Transferase</keyword>